<sequence>MIPIPRIRRHLKSGELYHITSRANNQEHFFEHPHCKTHYLSLLQSAKAQFDFELYAYCIMDNHVHLLMKMNNDSISNIMSWLNQRFAYFVNSRMGRNGHLWGDRYHLTAISGKIRTNYVIRYIHRNPIAAGITTSLNYPWSSHHIYAGRPEKAWFEASQGLLTFDSKKTSAKTSYLKYVSAEDDLERLAKNKILTERELIAIENTQFPGEHEYVLALPEHAAQDNVQGQLDLLFGRLCLMTKVNPKLIGKHVQSETSRRIYIKRFTKVCFAMNALSSALKIATREDVDAYLNLTPEILRVQNGKYAIKLEREVKDLVDVYRQTFPQRT</sequence>
<dbReference type="Gene3D" id="3.30.70.1290">
    <property type="entry name" value="Transposase IS200-like"/>
    <property type="match status" value="1"/>
</dbReference>
<organism evidence="2 3">
    <name type="scientific">Acidaminobacter hydrogenoformans DSM 2784</name>
    <dbReference type="NCBI Taxonomy" id="1120920"/>
    <lineage>
        <taxon>Bacteria</taxon>
        <taxon>Bacillati</taxon>
        <taxon>Bacillota</taxon>
        <taxon>Clostridia</taxon>
        <taxon>Peptostreptococcales</taxon>
        <taxon>Acidaminobacteraceae</taxon>
        <taxon>Acidaminobacter</taxon>
    </lineage>
</organism>
<evidence type="ECO:0000313" key="2">
    <source>
        <dbReference type="EMBL" id="SCZ81335.1"/>
    </source>
</evidence>
<dbReference type="STRING" id="1120920.SAMN03080599_02735"/>
<name>A0A1G5S4P4_9FIRM</name>
<gene>
    <name evidence="2" type="ORF">SAMN03080599_02735</name>
</gene>
<evidence type="ECO:0000313" key="3">
    <source>
        <dbReference type="Proteomes" id="UP000199208"/>
    </source>
</evidence>
<dbReference type="EMBL" id="FMWL01000018">
    <property type="protein sequence ID" value="SCZ81335.1"/>
    <property type="molecule type" value="Genomic_DNA"/>
</dbReference>
<dbReference type="AlphaFoldDB" id="A0A1G5S4P4"/>
<dbReference type="PANTHER" id="PTHR34322">
    <property type="entry name" value="TRANSPOSASE, Y1_TNP DOMAIN-CONTAINING"/>
    <property type="match status" value="1"/>
</dbReference>
<dbReference type="GO" id="GO:0003677">
    <property type="term" value="F:DNA binding"/>
    <property type="evidence" value="ECO:0007669"/>
    <property type="project" value="InterPro"/>
</dbReference>
<dbReference type="Pfam" id="PF01797">
    <property type="entry name" value="Y1_Tnp"/>
    <property type="match status" value="1"/>
</dbReference>
<dbReference type="InterPro" id="IPR002686">
    <property type="entry name" value="Transposase_17"/>
</dbReference>
<dbReference type="InterPro" id="IPR036515">
    <property type="entry name" value="Transposase_17_sf"/>
</dbReference>
<keyword evidence="3" id="KW-1185">Reference proteome</keyword>
<dbReference type="OrthoDB" id="9788881at2"/>
<dbReference type="SMART" id="SM01321">
    <property type="entry name" value="Y1_Tnp"/>
    <property type="match status" value="1"/>
</dbReference>
<dbReference type="SUPFAM" id="SSF143422">
    <property type="entry name" value="Transposase IS200-like"/>
    <property type="match status" value="1"/>
</dbReference>
<dbReference type="PANTHER" id="PTHR34322:SF2">
    <property type="entry name" value="TRANSPOSASE IS200-LIKE DOMAIN-CONTAINING PROTEIN"/>
    <property type="match status" value="1"/>
</dbReference>
<feature type="domain" description="Transposase IS200-like" evidence="1">
    <location>
        <begin position="12"/>
        <end position="126"/>
    </location>
</feature>
<dbReference type="GO" id="GO:0004803">
    <property type="term" value="F:transposase activity"/>
    <property type="evidence" value="ECO:0007669"/>
    <property type="project" value="InterPro"/>
</dbReference>
<dbReference type="GO" id="GO:0006313">
    <property type="term" value="P:DNA transposition"/>
    <property type="evidence" value="ECO:0007669"/>
    <property type="project" value="InterPro"/>
</dbReference>
<protein>
    <submittedName>
        <fullName evidence="2">REP element-mobilizing transposase RayT</fullName>
    </submittedName>
</protein>
<dbReference type="Proteomes" id="UP000199208">
    <property type="component" value="Unassembled WGS sequence"/>
</dbReference>
<proteinExistence type="predicted"/>
<dbReference type="RefSeq" id="WP_092592426.1">
    <property type="nucleotide sequence ID" value="NZ_FMWL01000018.1"/>
</dbReference>
<evidence type="ECO:0000259" key="1">
    <source>
        <dbReference type="SMART" id="SM01321"/>
    </source>
</evidence>
<accession>A0A1G5S4P4</accession>
<reference evidence="2 3" key="1">
    <citation type="submission" date="2016-10" db="EMBL/GenBank/DDBJ databases">
        <authorList>
            <person name="de Groot N.N."/>
        </authorList>
    </citation>
    <scope>NUCLEOTIDE SEQUENCE [LARGE SCALE GENOMIC DNA]</scope>
    <source>
        <strain evidence="2 3">DSM 2784</strain>
    </source>
</reference>